<dbReference type="PANTHER" id="PTHR21047:SF2">
    <property type="entry name" value="THYMIDINE DIPHOSPHO-4-KETO-RHAMNOSE 3,5-EPIMERASE"/>
    <property type="match status" value="1"/>
</dbReference>
<feature type="active site" description="Proton acceptor" evidence="5">
    <location>
        <position position="62"/>
    </location>
</feature>
<dbReference type="InterPro" id="IPR014710">
    <property type="entry name" value="RmlC-like_jellyroll"/>
</dbReference>
<dbReference type="NCBIfam" id="TIGR01221">
    <property type="entry name" value="rmlC"/>
    <property type="match status" value="1"/>
</dbReference>
<evidence type="ECO:0000256" key="7">
    <source>
        <dbReference type="RuleBase" id="RU364069"/>
    </source>
</evidence>
<protein>
    <recommendedName>
        <fullName evidence="4 7">dTDP-4-dehydrorhamnose 3,5-epimerase</fullName>
        <ecNumber evidence="3 7">5.1.3.13</ecNumber>
    </recommendedName>
    <alternativeName>
        <fullName evidence="7">Thymidine diphospho-4-keto-rhamnose 3,5-epimerase</fullName>
    </alternativeName>
</protein>
<dbReference type="GO" id="GO:0008830">
    <property type="term" value="F:dTDP-4-dehydrorhamnose 3,5-epimerase activity"/>
    <property type="evidence" value="ECO:0007669"/>
    <property type="project" value="UniProtKB-UniRule"/>
</dbReference>
<sequence>MKIERLAIPDVILVTPARFGDTRGFFSETYNLHRMADAGIHAPFVQDNQSLSRHKGVVRGLHCQLAPHAQGKLVRCTRGAIWDVAVDARMGSPTYGQWVAAELSEDNWSQLWLPPGFLHGFVTMSDNSEVQYKCTSLYDKASERAVIWNCPELKIDWPIAQEDAILSDKDKVAPGFAAAHGWFPHA</sequence>
<reference evidence="8" key="1">
    <citation type="journal article" date="2021" name="Polymers (Basel)">
        <title>Highly Stretchable Bacterial Cellulose Produced by Komagataeibacter hansenii SI1.</title>
        <authorList>
            <person name="Cielecka I."/>
            <person name="Ryngajllo M."/>
            <person name="Maniukiewicz W."/>
            <person name="Bielecki S."/>
        </authorList>
    </citation>
    <scope>NUCLEOTIDE SEQUENCE</scope>
    <source>
        <strain evidence="8">SI1</strain>
    </source>
</reference>
<dbReference type="PANTHER" id="PTHR21047">
    <property type="entry name" value="DTDP-6-DEOXY-D-GLUCOSE-3,5 EPIMERASE"/>
    <property type="match status" value="1"/>
</dbReference>
<organism evidence="8 9">
    <name type="scientific">Novacetimonas hansenii</name>
    <name type="common">Komagataeibacter hansenii</name>
    <dbReference type="NCBI Taxonomy" id="436"/>
    <lineage>
        <taxon>Bacteria</taxon>
        <taxon>Pseudomonadati</taxon>
        <taxon>Pseudomonadota</taxon>
        <taxon>Alphaproteobacteria</taxon>
        <taxon>Acetobacterales</taxon>
        <taxon>Acetobacteraceae</taxon>
        <taxon>Novacetimonas</taxon>
    </lineage>
</organism>
<proteinExistence type="inferred from homology"/>
<dbReference type="AlphaFoldDB" id="A0AAW5ETQ9"/>
<evidence type="ECO:0000313" key="9">
    <source>
        <dbReference type="Proteomes" id="UP001202887"/>
    </source>
</evidence>
<dbReference type="InterPro" id="IPR000888">
    <property type="entry name" value="RmlC-like"/>
</dbReference>
<feature type="active site" description="Proton donor" evidence="5">
    <location>
        <position position="132"/>
    </location>
</feature>
<evidence type="ECO:0000256" key="4">
    <source>
        <dbReference type="ARBA" id="ARBA00019595"/>
    </source>
</evidence>
<dbReference type="Gene3D" id="2.60.120.10">
    <property type="entry name" value="Jelly Rolls"/>
    <property type="match status" value="1"/>
</dbReference>
<dbReference type="GO" id="GO:0019305">
    <property type="term" value="P:dTDP-rhamnose biosynthetic process"/>
    <property type="evidence" value="ECO:0007669"/>
    <property type="project" value="UniProtKB-UniRule"/>
</dbReference>
<dbReference type="RefSeq" id="WP_075595449.1">
    <property type="nucleotide sequence ID" value="NZ_CP094848.1"/>
</dbReference>
<evidence type="ECO:0000256" key="5">
    <source>
        <dbReference type="PIRSR" id="PIRSR600888-1"/>
    </source>
</evidence>
<comment type="pathway">
    <text evidence="7">Carbohydrate biosynthesis; dTDP-L-rhamnose biosynthesis.</text>
</comment>
<reference evidence="8" key="2">
    <citation type="submission" date="2022-03" db="EMBL/GenBank/DDBJ databases">
        <authorList>
            <person name="Ryngajllo M."/>
            <person name="Jacek P."/>
            <person name="Kubiak K."/>
        </authorList>
    </citation>
    <scope>NUCLEOTIDE SEQUENCE</scope>
    <source>
        <strain evidence="8">SI1</strain>
    </source>
</reference>
<evidence type="ECO:0000256" key="3">
    <source>
        <dbReference type="ARBA" id="ARBA00012098"/>
    </source>
</evidence>
<name>A0AAW5ETQ9_NOVHA</name>
<dbReference type="InterPro" id="IPR011051">
    <property type="entry name" value="RmlC_Cupin_sf"/>
</dbReference>
<comment type="caution">
    <text evidence="8">The sequence shown here is derived from an EMBL/GenBank/DDBJ whole genome shotgun (WGS) entry which is preliminary data.</text>
</comment>
<comment type="catalytic activity">
    <reaction evidence="1 7">
        <text>dTDP-4-dehydro-6-deoxy-alpha-D-glucose = dTDP-4-dehydro-beta-L-rhamnose</text>
        <dbReference type="Rhea" id="RHEA:16969"/>
        <dbReference type="ChEBI" id="CHEBI:57649"/>
        <dbReference type="ChEBI" id="CHEBI:62830"/>
        <dbReference type="EC" id="5.1.3.13"/>
    </reaction>
</comment>
<comment type="similarity">
    <text evidence="7">Belongs to the dTDP-4-dehydrorhamnose 3,5-epimerase family.</text>
</comment>
<comment type="function">
    <text evidence="2 7">Catalyzes the epimerization of the C3' and C5'positions of dTDP-6-deoxy-D-xylo-4-hexulose, forming dTDP-6-deoxy-L-lyxo-4-hexulose.</text>
</comment>
<evidence type="ECO:0000313" key="8">
    <source>
        <dbReference type="EMBL" id="MCJ8354176.1"/>
    </source>
</evidence>
<keyword evidence="7 8" id="KW-0413">Isomerase</keyword>
<dbReference type="GO" id="GO:0000271">
    <property type="term" value="P:polysaccharide biosynthetic process"/>
    <property type="evidence" value="ECO:0007669"/>
    <property type="project" value="TreeGrafter"/>
</dbReference>
<dbReference type="GO" id="GO:0005829">
    <property type="term" value="C:cytosol"/>
    <property type="evidence" value="ECO:0007669"/>
    <property type="project" value="TreeGrafter"/>
</dbReference>
<gene>
    <name evidence="8" type="primary">rfbC</name>
    <name evidence="8" type="ORF">K1W68_09275</name>
</gene>
<dbReference type="EMBL" id="JAIBCX010000020">
    <property type="protein sequence ID" value="MCJ8354176.1"/>
    <property type="molecule type" value="Genomic_DNA"/>
</dbReference>
<feature type="site" description="Participates in a stacking interaction with the thymidine ring of dTDP-4-oxo-6-deoxyglucose" evidence="6">
    <location>
        <position position="138"/>
    </location>
</feature>
<dbReference type="CDD" id="cd00438">
    <property type="entry name" value="cupin_RmlC"/>
    <property type="match status" value="1"/>
</dbReference>
<dbReference type="Pfam" id="PF00908">
    <property type="entry name" value="dTDP_sugar_isom"/>
    <property type="match status" value="1"/>
</dbReference>
<dbReference type="SUPFAM" id="SSF51182">
    <property type="entry name" value="RmlC-like cupins"/>
    <property type="match status" value="1"/>
</dbReference>
<evidence type="ECO:0000256" key="6">
    <source>
        <dbReference type="PIRSR" id="PIRSR600888-3"/>
    </source>
</evidence>
<dbReference type="Proteomes" id="UP001202887">
    <property type="component" value="Unassembled WGS sequence"/>
</dbReference>
<evidence type="ECO:0000256" key="1">
    <source>
        <dbReference type="ARBA" id="ARBA00001298"/>
    </source>
</evidence>
<comment type="subunit">
    <text evidence="7">Homodimer.</text>
</comment>
<dbReference type="EC" id="5.1.3.13" evidence="3 7"/>
<accession>A0AAW5ETQ9</accession>
<evidence type="ECO:0000256" key="2">
    <source>
        <dbReference type="ARBA" id="ARBA00001997"/>
    </source>
</evidence>